<reference evidence="4 5" key="1">
    <citation type="journal article" date="2014" name="PLoS Genet.">
        <title>Analysis of the Phlebiopsis gigantea genome, transcriptome and secretome provides insight into its pioneer colonization strategies of wood.</title>
        <authorList>
            <person name="Hori C."/>
            <person name="Ishida T."/>
            <person name="Igarashi K."/>
            <person name="Samejima M."/>
            <person name="Suzuki H."/>
            <person name="Master E."/>
            <person name="Ferreira P."/>
            <person name="Ruiz-Duenas F.J."/>
            <person name="Held B."/>
            <person name="Canessa P."/>
            <person name="Larrondo L.F."/>
            <person name="Schmoll M."/>
            <person name="Druzhinina I.S."/>
            <person name="Kubicek C.P."/>
            <person name="Gaskell J.A."/>
            <person name="Kersten P."/>
            <person name="St John F."/>
            <person name="Glasner J."/>
            <person name="Sabat G."/>
            <person name="Splinter BonDurant S."/>
            <person name="Syed K."/>
            <person name="Yadav J."/>
            <person name="Mgbeahuruike A.C."/>
            <person name="Kovalchuk A."/>
            <person name="Asiegbu F.O."/>
            <person name="Lackner G."/>
            <person name="Hoffmeister D."/>
            <person name="Rencoret J."/>
            <person name="Gutierrez A."/>
            <person name="Sun H."/>
            <person name="Lindquist E."/>
            <person name="Barry K."/>
            <person name="Riley R."/>
            <person name="Grigoriev I.V."/>
            <person name="Henrissat B."/>
            <person name="Kues U."/>
            <person name="Berka R.M."/>
            <person name="Martinez A.T."/>
            <person name="Covert S.F."/>
            <person name="Blanchette R.A."/>
            <person name="Cullen D."/>
        </authorList>
    </citation>
    <scope>NUCLEOTIDE SEQUENCE [LARGE SCALE GENOMIC DNA]</scope>
    <source>
        <strain evidence="4 5">11061_1 CR5-6</strain>
    </source>
</reference>
<keyword evidence="2" id="KW-0175">Coiled coil</keyword>
<evidence type="ECO:0000313" key="5">
    <source>
        <dbReference type="Proteomes" id="UP000053257"/>
    </source>
</evidence>
<dbReference type="PANTHER" id="PTHR32046:SF12">
    <property type="entry name" value="AIG1-TYPE G DOMAIN-CONTAINING PROTEIN"/>
    <property type="match status" value="1"/>
</dbReference>
<feature type="coiled-coil region" evidence="2">
    <location>
        <begin position="298"/>
        <end position="325"/>
    </location>
</feature>
<evidence type="ECO:0000256" key="1">
    <source>
        <dbReference type="ARBA" id="ARBA00022741"/>
    </source>
</evidence>
<dbReference type="SUPFAM" id="SSF52540">
    <property type="entry name" value="P-loop containing nucleoside triphosphate hydrolases"/>
    <property type="match status" value="1"/>
</dbReference>
<evidence type="ECO:0000313" key="4">
    <source>
        <dbReference type="EMBL" id="KIP04153.1"/>
    </source>
</evidence>
<dbReference type="PROSITE" id="PS00675">
    <property type="entry name" value="SIGMA54_INTERACT_1"/>
    <property type="match status" value="1"/>
</dbReference>
<feature type="domain" description="AIG1-type G" evidence="3">
    <location>
        <begin position="45"/>
        <end position="246"/>
    </location>
</feature>
<dbReference type="PANTHER" id="PTHR32046">
    <property type="entry name" value="G DOMAIN-CONTAINING PROTEIN"/>
    <property type="match status" value="1"/>
</dbReference>
<dbReference type="InterPro" id="IPR027417">
    <property type="entry name" value="P-loop_NTPase"/>
</dbReference>
<dbReference type="AlphaFoldDB" id="A0A0C3PF40"/>
<dbReference type="InterPro" id="IPR025662">
    <property type="entry name" value="Sigma_54_int_dom_ATP-bd_1"/>
</dbReference>
<dbReference type="InterPro" id="IPR006703">
    <property type="entry name" value="G_AIG1"/>
</dbReference>
<protein>
    <recommendedName>
        <fullName evidence="3">AIG1-type G domain-containing protein</fullName>
    </recommendedName>
</protein>
<name>A0A0C3PF40_PHLG1</name>
<keyword evidence="1" id="KW-0547">Nucleotide-binding</keyword>
<dbReference type="Proteomes" id="UP000053257">
    <property type="component" value="Unassembled WGS sequence"/>
</dbReference>
<organism evidence="4 5">
    <name type="scientific">Phlebiopsis gigantea (strain 11061_1 CR5-6)</name>
    <name type="common">White-rot fungus</name>
    <name type="synonym">Peniophora gigantea</name>
    <dbReference type="NCBI Taxonomy" id="745531"/>
    <lineage>
        <taxon>Eukaryota</taxon>
        <taxon>Fungi</taxon>
        <taxon>Dikarya</taxon>
        <taxon>Basidiomycota</taxon>
        <taxon>Agaricomycotina</taxon>
        <taxon>Agaricomycetes</taxon>
        <taxon>Polyporales</taxon>
        <taxon>Phanerochaetaceae</taxon>
        <taxon>Phlebiopsis</taxon>
    </lineage>
</organism>
<proteinExistence type="predicted"/>
<dbReference type="STRING" id="745531.A0A0C3PF40"/>
<dbReference type="EMBL" id="KN840584">
    <property type="protein sequence ID" value="KIP04153.1"/>
    <property type="molecule type" value="Genomic_DNA"/>
</dbReference>
<gene>
    <name evidence="4" type="ORF">PHLGIDRAFT_129691</name>
</gene>
<evidence type="ECO:0000259" key="3">
    <source>
        <dbReference type="Pfam" id="PF04548"/>
    </source>
</evidence>
<evidence type="ECO:0000256" key="2">
    <source>
        <dbReference type="SAM" id="Coils"/>
    </source>
</evidence>
<sequence length="539" mass="60432">MSASDRFVFAEEEWDASESAKAVLNDAESLRQGIIQTTSGKTEFTLLLVGETGTGKTSFLSLLYNVLDGRPLKEYVERHDKKNESGVSQAESQTQAALMYEFVSKNGVRLRILDTPGLADTRGLAQDELHKQSIAETIQDNIAMVSGVLILANGTVPRLGAATDYALTTLMSIFPLNLADNITILFTNVTDVMNVNFDYSSLPEVLSRDHLLYINNPLAMRNNLEKTRKLKKLTAQQLQRSLRSVQEAEGATLDTLVELFDWLDACTPQPTLDFISLYERTQSIDRQIANALARMKASAAKQHSLRELEAEIDQAQETMRLYEDFHTAVTRKTFHIQSTQSYNEICNDCHNNCTIGPEPKNINTPFLFSPQILAVIARFMISIQVDKDASDASAKCAVCHHLRKNHRFGKAIWEEKEETVDGIDEEAKERYASASSEKERKESMRELVQRTLDALKEQLEDDTKQLGHIAEEYAGLSLSGSFASQVYKSVRLLETKVESMRNDGTGSQVIAGMEHSLERLKDRLRVLEEAQRKTRGGAR</sequence>
<dbReference type="HOGENOM" id="CLU_020040_1_0_1"/>
<dbReference type="Gene3D" id="3.40.50.300">
    <property type="entry name" value="P-loop containing nucleotide triphosphate hydrolases"/>
    <property type="match status" value="1"/>
</dbReference>
<dbReference type="OrthoDB" id="2611327at2759"/>
<feature type="coiled-coil region" evidence="2">
    <location>
        <begin position="438"/>
        <end position="472"/>
    </location>
</feature>
<dbReference type="GO" id="GO:0005525">
    <property type="term" value="F:GTP binding"/>
    <property type="evidence" value="ECO:0007669"/>
    <property type="project" value="InterPro"/>
</dbReference>
<keyword evidence="5" id="KW-1185">Reference proteome</keyword>
<accession>A0A0C3PF40</accession>
<dbReference type="Pfam" id="PF04548">
    <property type="entry name" value="AIG1"/>
    <property type="match status" value="1"/>
</dbReference>